<dbReference type="RefSeq" id="WP_041335440.1">
    <property type="nucleotide sequence ID" value="NZ_QTNR01000004.1"/>
</dbReference>
<dbReference type="AlphaFoldDB" id="W5Z4H7"/>
<dbReference type="EMBL" id="CP007152">
    <property type="protein sequence ID" value="AHI33348.1"/>
    <property type="molecule type" value="Genomic_DNA"/>
</dbReference>
<feature type="compositionally biased region" description="Polar residues" evidence="1">
    <location>
        <begin position="1"/>
        <end position="12"/>
    </location>
</feature>
<reference evidence="2 3" key="1">
    <citation type="journal article" date="2014" name="Genome Announc.">
        <title>Draft Genome Sequences of Marinobacter similis A3d10T and Marinobacter salarius R9SW1T.</title>
        <authorList>
            <person name="Ivanova E.P."/>
            <person name="Ng H.J."/>
            <person name="Webb H.K."/>
            <person name="Feng G."/>
            <person name="Oshima K."/>
            <person name="Hattori M."/>
            <person name="Ohkuma M."/>
            <person name="Sergeev A.F."/>
            <person name="Mikhailov V.V."/>
            <person name="Crawford R.J."/>
            <person name="Sawabe T."/>
        </authorList>
    </citation>
    <scope>NUCLEOTIDE SEQUENCE [LARGE SCALE GENOMIC DNA]</scope>
    <source>
        <strain evidence="3">A3d10 and R9SW1</strain>
    </source>
</reference>
<evidence type="ECO:0000256" key="1">
    <source>
        <dbReference type="SAM" id="MobiDB-lite"/>
    </source>
</evidence>
<protein>
    <submittedName>
        <fullName evidence="2">Uncharacterized protein</fullName>
    </submittedName>
</protein>
<evidence type="ECO:0000313" key="2">
    <source>
        <dbReference type="EMBL" id="AHI33348.1"/>
    </source>
</evidence>
<feature type="compositionally biased region" description="Basic and acidic residues" evidence="1">
    <location>
        <begin position="15"/>
        <end position="30"/>
    </location>
</feature>
<organism evidence="2 3">
    <name type="scientific">Marinobacter salarius</name>
    <dbReference type="NCBI Taxonomy" id="1420917"/>
    <lineage>
        <taxon>Bacteria</taxon>
        <taxon>Pseudomonadati</taxon>
        <taxon>Pseudomonadota</taxon>
        <taxon>Gammaproteobacteria</taxon>
        <taxon>Pseudomonadales</taxon>
        <taxon>Marinobacteraceae</taxon>
        <taxon>Marinobacter</taxon>
    </lineage>
</organism>
<name>W5Z4H7_9GAMM</name>
<dbReference type="HOGENOM" id="CLU_2807410_0_0_6"/>
<sequence length="67" mass="8139">MAETAYYSSTAWNPGRDEKPRRRGQLDARSKRFRVLREKEDEMHRRVKRIDTERRPNLMAEKLKYAS</sequence>
<accession>W5Z4H7</accession>
<proteinExistence type="predicted"/>
<feature type="region of interest" description="Disordered" evidence="1">
    <location>
        <begin position="1"/>
        <end position="30"/>
    </location>
</feature>
<dbReference type="KEGG" id="msr:AU15_18215"/>
<dbReference type="Proteomes" id="UP000035081">
    <property type="component" value="Chromosome"/>
</dbReference>
<gene>
    <name evidence="2" type="ORF">AU15_18215</name>
</gene>
<evidence type="ECO:0000313" key="3">
    <source>
        <dbReference type="Proteomes" id="UP000035081"/>
    </source>
</evidence>